<accession>A0A4R2P073</accession>
<evidence type="ECO:0000256" key="4">
    <source>
        <dbReference type="PROSITE-ProRule" id="PRU00473"/>
    </source>
</evidence>
<dbReference type="SUPFAM" id="SSF103088">
    <property type="entry name" value="OmpA-like"/>
    <property type="match status" value="1"/>
</dbReference>
<dbReference type="Proteomes" id="UP000295733">
    <property type="component" value="Unassembled WGS sequence"/>
</dbReference>
<keyword evidence="5" id="KW-0732">Signal</keyword>
<keyword evidence="2 4" id="KW-0472">Membrane</keyword>
<protein>
    <submittedName>
        <fullName evidence="7">OOP family OmpA-OmpF porin</fullName>
    </submittedName>
</protein>
<evidence type="ECO:0000313" key="8">
    <source>
        <dbReference type="Proteomes" id="UP000295733"/>
    </source>
</evidence>
<comment type="subcellular location">
    <subcellularLocation>
        <location evidence="1">Cell outer membrane</location>
    </subcellularLocation>
</comment>
<dbReference type="EMBL" id="SLXL01000001">
    <property type="protein sequence ID" value="TCP27448.1"/>
    <property type="molecule type" value="Genomic_DNA"/>
</dbReference>
<feature type="domain" description="OmpA-like" evidence="6">
    <location>
        <begin position="194"/>
        <end position="312"/>
    </location>
</feature>
<dbReference type="Pfam" id="PF00691">
    <property type="entry name" value="OmpA"/>
    <property type="match status" value="1"/>
</dbReference>
<dbReference type="PANTHER" id="PTHR30329:SF21">
    <property type="entry name" value="LIPOPROTEIN YIAD-RELATED"/>
    <property type="match status" value="1"/>
</dbReference>
<reference evidence="7 8" key="1">
    <citation type="submission" date="2019-03" db="EMBL/GenBank/DDBJ databases">
        <title>Genomic Encyclopedia of Type Strains, Phase IV (KMG-IV): sequencing the most valuable type-strain genomes for metagenomic binning, comparative biology and taxonomic classification.</title>
        <authorList>
            <person name="Goeker M."/>
        </authorList>
    </citation>
    <scope>NUCLEOTIDE SEQUENCE [LARGE SCALE GENOMIC DNA]</scope>
    <source>
        <strain evidence="7 8">DSM 2781</strain>
    </source>
</reference>
<keyword evidence="8" id="KW-1185">Reference proteome</keyword>
<dbReference type="RefSeq" id="WP_242469008.1">
    <property type="nucleotide sequence ID" value="NZ_NRRP01000005.1"/>
</dbReference>
<dbReference type="InterPro" id="IPR006664">
    <property type="entry name" value="OMP_bac"/>
</dbReference>
<organism evidence="7 8">
    <name type="scientific">Rhodovulum adriaticum</name>
    <name type="common">Rhodopseudomonas adriatica</name>
    <dbReference type="NCBI Taxonomy" id="35804"/>
    <lineage>
        <taxon>Bacteria</taxon>
        <taxon>Pseudomonadati</taxon>
        <taxon>Pseudomonadota</taxon>
        <taxon>Alphaproteobacteria</taxon>
        <taxon>Rhodobacterales</taxon>
        <taxon>Paracoccaceae</taxon>
        <taxon>Rhodovulum</taxon>
    </lineage>
</organism>
<comment type="caution">
    <text evidence="7">The sequence shown here is derived from an EMBL/GenBank/DDBJ whole genome shotgun (WGS) entry which is preliminary data.</text>
</comment>
<name>A0A4R2P073_RHOAD</name>
<evidence type="ECO:0000259" key="6">
    <source>
        <dbReference type="PROSITE" id="PS51123"/>
    </source>
</evidence>
<dbReference type="GO" id="GO:0009279">
    <property type="term" value="C:cell outer membrane"/>
    <property type="evidence" value="ECO:0007669"/>
    <property type="project" value="UniProtKB-SubCell"/>
</dbReference>
<dbReference type="InterPro" id="IPR036737">
    <property type="entry name" value="OmpA-like_sf"/>
</dbReference>
<proteinExistence type="predicted"/>
<dbReference type="CDD" id="cd07185">
    <property type="entry name" value="OmpA_C-like"/>
    <property type="match status" value="1"/>
</dbReference>
<keyword evidence="3" id="KW-0998">Cell outer membrane</keyword>
<dbReference type="PRINTS" id="PR01021">
    <property type="entry name" value="OMPADOMAIN"/>
</dbReference>
<dbReference type="InterPro" id="IPR006665">
    <property type="entry name" value="OmpA-like"/>
</dbReference>
<evidence type="ECO:0000256" key="5">
    <source>
        <dbReference type="SAM" id="SignalP"/>
    </source>
</evidence>
<feature type="chain" id="PRO_5020822608" evidence="5">
    <location>
        <begin position="23"/>
        <end position="312"/>
    </location>
</feature>
<dbReference type="Gene3D" id="3.30.1330.60">
    <property type="entry name" value="OmpA-like domain"/>
    <property type="match status" value="1"/>
</dbReference>
<dbReference type="PANTHER" id="PTHR30329">
    <property type="entry name" value="STATOR ELEMENT OF FLAGELLAR MOTOR COMPLEX"/>
    <property type="match status" value="1"/>
</dbReference>
<gene>
    <name evidence="7" type="ORF">EV656_101354</name>
</gene>
<dbReference type="PROSITE" id="PS51123">
    <property type="entry name" value="OMPA_2"/>
    <property type="match status" value="1"/>
</dbReference>
<sequence>MTATRVALALALALLPPAMAGAQGLAMPEEATLVLDENAGLSSTRIPVAGFDGETVPAIRAEGMLIRQVWQAPLQGRTTLQMLAPLRDQLRAAGYQVIHECAARECGGFDFRFATDTLPEPEMHVDLGDFRFLSARRLADGQPEYATLMVSRSATRMFVQLTRLAPQKTGPAVEAPQAGPAPGPDVDTALIAALERDGRAVLGDLVFATGAAQLDTGPFESLNVLAAYLRADPARAIVLVGHTDAEGGLDSNIALSRQRAAAVRNYLVEALGVPAAQVMAEGVGFLAPLASNLTKSGRQANRRVEAVLLGAR</sequence>
<dbReference type="InterPro" id="IPR050330">
    <property type="entry name" value="Bact_OuterMem_StrucFunc"/>
</dbReference>
<evidence type="ECO:0000313" key="7">
    <source>
        <dbReference type="EMBL" id="TCP27448.1"/>
    </source>
</evidence>
<dbReference type="AlphaFoldDB" id="A0A4R2P073"/>
<evidence type="ECO:0000256" key="1">
    <source>
        <dbReference type="ARBA" id="ARBA00004442"/>
    </source>
</evidence>
<evidence type="ECO:0000256" key="2">
    <source>
        <dbReference type="ARBA" id="ARBA00023136"/>
    </source>
</evidence>
<evidence type="ECO:0000256" key="3">
    <source>
        <dbReference type="ARBA" id="ARBA00023237"/>
    </source>
</evidence>
<feature type="signal peptide" evidence="5">
    <location>
        <begin position="1"/>
        <end position="22"/>
    </location>
</feature>